<sequence length="645" mass="70192">MVSLSSPPKEGSEASVLFLQISAVSASVVLVVSAAWLLSFGSTGQTSNSGVRSVDVSKRKVKKFKGKTGDGLCGCVGPVQCSNHSGLLQLASVLSAWAVQSREHVFYELGDSGVVAVTQALVSLPSTVTYLRDRCNVYYSMPSNDESDQKKPLFVTEAMLDLALVLNEFGTKRRTVRPGVLMSALEAVKKSNRRLLCYEQQVALTLNRIIHEVTRRIPAPIDNPSLFDLSTLQTPPSDSFIVRETPSYASTLLKNPLTGLVANIMTCTKCGYKSAINCAVFSNISLAVPSIAQVSIEQLLQTYITPEAIHDYKCDKCTLVATVNTIDVVAERMKSEIEALKGPVVAPTVVSPSGKGKKKKNAAATSPSFPTTPVDTGKIQHLEKALSQLELDRDLVAQAAKFNTEAKLPKHISLTKQTSPLTTKQIVIATPPNRVLFGEYLDLGRFCMNSGERESEKKKGWADIIAEQQAQQTSNLDDSPPPLSVVEESGTTRGGLVGGSGLYDSPYASVLASMNQAKLAVGSGSGGAYPYLYRLHAVVIHYGSHDSGHFVTYRRCPHPLSKEFQQMGLCSDEEEGNSGEEKDGLRNRKRGKKNRGEEEGGEPPARWFRISDEKVDLVRNVEEEVYMHASQFAYMLFYERVQGGQ</sequence>
<proteinExistence type="predicted"/>
<feature type="region of interest" description="Disordered" evidence="1">
    <location>
        <begin position="570"/>
        <end position="605"/>
    </location>
</feature>
<evidence type="ECO:0000313" key="3">
    <source>
        <dbReference type="EMBL" id="ORY39123.1"/>
    </source>
</evidence>
<protein>
    <submittedName>
        <fullName evidence="3">Cysteine proteinase</fullName>
    </submittedName>
</protein>
<reference evidence="3 4" key="1">
    <citation type="submission" date="2016-07" db="EMBL/GenBank/DDBJ databases">
        <title>Pervasive Adenine N6-methylation of Active Genes in Fungi.</title>
        <authorList>
            <consortium name="DOE Joint Genome Institute"/>
            <person name="Mondo S.J."/>
            <person name="Dannebaum R.O."/>
            <person name="Kuo R.C."/>
            <person name="Labutti K."/>
            <person name="Haridas S."/>
            <person name="Kuo A."/>
            <person name="Salamov A."/>
            <person name="Ahrendt S.R."/>
            <person name="Lipzen A."/>
            <person name="Sullivan W."/>
            <person name="Andreopoulos W.B."/>
            <person name="Clum A."/>
            <person name="Lindquist E."/>
            <person name="Daum C."/>
            <person name="Ramamoorthy G.K."/>
            <person name="Gryganskyi A."/>
            <person name="Culley D."/>
            <person name="Magnuson J.K."/>
            <person name="James T.Y."/>
            <person name="O'Malley M.A."/>
            <person name="Stajich J.E."/>
            <person name="Spatafora J.W."/>
            <person name="Visel A."/>
            <person name="Grigoriev I.V."/>
        </authorList>
    </citation>
    <scope>NUCLEOTIDE SEQUENCE [LARGE SCALE GENOMIC DNA]</scope>
    <source>
        <strain evidence="3 4">JEL800</strain>
    </source>
</reference>
<dbReference type="Proteomes" id="UP000193642">
    <property type="component" value="Unassembled WGS sequence"/>
</dbReference>
<dbReference type="PANTHER" id="PTHR24006">
    <property type="entry name" value="UBIQUITIN CARBOXYL-TERMINAL HYDROLASE"/>
    <property type="match status" value="1"/>
</dbReference>
<dbReference type="InterPro" id="IPR018200">
    <property type="entry name" value="USP_CS"/>
</dbReference>
<organism evidence="3 4">
    <name type="scientific">Rhizoclosmatium globosum</name>
    <dbReference type="NCBI Taxonomy" id="329046"/>
    <lineage>
        <taxon>Eukaryota</taxon>
        <taxon>Fungi</taxon>
        <taxon>Fungi incertae sedis</taxon>
        <taxon>Chytridiomycota</taxon>
        <taxon>Chytridiomycota incertae sedis</taxon>
        <taxon>Chytridiomycetes</taxon>
        <taxon>Chytridiales</taxon>
        <taxon>Chytriomycetaceae</taxon>
        <taxon>Rhizoclosmatium</taxon>
    </lineage>
</organism>
<feature type="domain" description="USP" evidence="2">
    <location>
        <begin position="107"/>
        <end position="641"/>
    </location>
</feature>
<dbReference type="PROSITE" id="PS50235">
    <property type="entry name" value="USP_3"/>
    <property type="match status" value="1"/>
</dbReference>
<dbReference type="GO" id="GO:0005829">
    <property type="term" value="C:cytosol"/>
    <property type="evidence" value="ECO:0007669"/>
    <property type="project" value="TreeGrafter"/>
</dbReference>
<feature type="compositionally biased region" description="Polar residues" evidence="1">
    <location>
        <begin position="363"/>
        <end position="374"/>
    </location>
</feature>
<dbReference type="OrthoDB" id="2020758at2759"/>
<name>A0A1Y2BWK2_9FUNG</name>
<feature type="region of interest" description="Disordered" evidence="1">
    <location>
        <begin position="349"/>
        <end position="375"/>
    </location>
</feature>
<evidence type="ECO:0000259" key="2">
    <source>
        <dbReference type="PROSITE" id="PS50235"/>
    </source>
</evidence>
<dbReference type="AlphaFoldDB" id="A0A1Y2BWK2"/>
<dbReference type="InterPro" id="IPR038765">
    <property type="entry name" value="Papain-like_cys_pep_sf"/>
</dbReference>
<dbReference type="EMBL" id="MCGO01000041">
    <property type="protein sequence ID" value="ORY39123.1"/>
    <property type="molecule type" value="Genomic_DNA"/>
</dbReference>
<dbReference type="STRING" id="329046.A0A1Y2BWK2"/>
<dbReference type="GO" id="GO:0004843">
    <property type="term" value="F:cysteine-type deubiquitinase activity"/>
    <property type="evidence" value="ECO:0007669"/>
    <property type="project" value="InterPro"/>
</dbReference>
<dbReference type="Pfam" id="PF00443">
    <property type="entry name" value="UCH"/>
    <property type="match status" value="1"/>
</dbReference>
<accession>A0A1Y2BWK2</accession>
<dbReference type="InterPro" id="IPR001394">
    <property type="entry name" value="Peptidase_C19_UCH"/>
</dbReference>
<evidence type="ECO:0000256" key="1">
    <source>
        <dbReference type="SAM" id="MobiDB-lite"/>
    </source>
</evidence>
<dbReference type="InterPro" id="IPR028889">
    <property type="entry name" value="USP"/>
</dbReference>
<dbReference type="PROSITE" id="PS00973">
    <property type="entry name" value="USP_2"/>
    <property type="match status" value="1"/>
</dbReference>
<dbReference type="InterPro" id="IPR050164">
    <property type="entry name" value="Peptidase_C19"/>
</dbReference>
<feature type="region of interest" description="Disordered" evidence="1">
    <location>
        <begin position="471"/>
        <end position="497"/>
    </location>
</feature>
<dbReference type="Gene3D" id="3.90.70.10">
    <property type="entry name" value="Cysteine proteinases"/>
    <property type="match status" value="1"/>
</dbReference>
<gene>
    <name evidence="3" type="ORF">BCR33DRAFT_788550</name>
</gene>
<keyword evidence="4" id="KW-1185">Reference proteome</keyword>
<comment type="caution">
    <text evidence="3">The sequence shown here is derived from an EMBL/GenBank/DDBJ whole genome shotgun (WGS) entry which is preliminary data.</text>
</comment>
<evidence type="ECO:0000313" key="4">
    <source>
        <dbReference type="Proteomes" id="UP000193642"/>
    </source>
</evidence>
<dbReference type="GO" id="GO:0005634">
    <property type="term" value="C:nucleus"/>
    <property type="evidence" value="ECO:0007669"/>
    <property type="project" value="TreeGrafter"/>
</dbReference>
<dbReference type="GO" id="GO:0016579">
    <property type="term" value="P:protein deubiquitination"/>
    <property type="evidence" value="ECO:0007669"/>
    <property type="project" value="InterPro"/>
</dbReference>
<dbReference type="SUPFAM" id="SSF54001">
    <property type="entry name" value="Cysteine proteinases"/>
    <property type="match status" value="1"/>
</dbReference>